<organism evidence="1 2">
    <name type="scientific">Diversispora epigaea</name>
    <dbReference type="NCBI Taxonomy" id="1348612"/>
    <lineage>
        <taxon>Eukaryota</taxon>
        <taxon>Fungi</taxon>
        <taxon>Fungi incertae sedis</taxon>
        <taxon>Mucoromycota</taxon>
        <taxon>Glomeromycotina</taxon>
        <taxon>Glomeromycetes</taxon>
        <taxon>Diversisporales</taxon>
        <taxon>Diversisporaceae</taxon>
        <taxon>Diversispora</taxon>
    </lineage>
</organism>
<protein>
    <submittedName>
        <fullName evidence="1">Uncharacterized protein</fullName>
    </submittedName>
</protein>
<reference evidence="1 2" key="1">
    <citation type="submission" date="2018-08" db="EMBL/GenBank/DDBJ databases">
        <title>Genome and evolution of the arbuscular mycorrhizal fungus Diversispora epigaea (formerly Glomus versiforme) and its bacterial endosymbionts.</title>
        <authorList>
            <person name="Sun X."/>
            <person name="Fei Z."/>
            <person name="Harrison M."/>
        </authorList>
    </citation>
    <scope>NUCLEOTIDE SEQUENCE [LARGE SCALE GENOMIC DNA]</scope>
    <source>
        <strain evidence="1 2">IT104</strain>
    </source>
</reference>
<proteinExistence type="predicted"/>
<dbReference type="AlphaFoldDB" id="A0A397ICR3"/>
<dbReference type="Proteomes" id="UP000266861">
    <property type="component" value="Unassembled WGS sequence"/>
</dbReference>
<dbReference type="EMBL" id="PQFF01000246">
    <property type="protein sequence ID" value="RHZ70600.1"/>
    <property type="molecule type" value="Genomic_DNA"/>
</dbReference>
<keyword evidence="2" id="KW-1185">Reference proteome</keyword>
<comment type="caution">
    <text evidence="1">The sequence shown here is derived from an EMBL/GenBank/DDBJ whole genome shotgun (WGS) entry which is preliminary data.</text>
</comment>
<sequence length="118" mass="13728">MVFFIAKAVSGSRTRVEEYKPYKLLEDFNFINFFVSNNSSPKKNNKKQKYAVQESQVITKKETFKGLQDKHPNHEIIKDIGSGFNYKFRTFSTGYSPSGLAAEWERMILEEFIVLSRS</sequence>
<name>A0A397ICR3_9GLOM</name>
<gene>
    <name evidence="1" type="ORF">Glove_269g40</name>
</gene>
<evidence type="ECO:0000313" key="1">
    <source>
        <dbReference type="EMBL" id="RHZ70600.1"/>
    </source>
</evidence>
<accession>A0A397ICR3</accession>
<evidence type="ECO:0000313" key="2">
    <source>
        <dbReference type="Proteomes" id="UP000266861"/>
    </source>
</evidence>